<name>A0A482ET79_SALSP</name>
<reference evidence="1" key="1">
    <citation type="submission" date="2019-01" db="EMBL/GenBank/DDBJ databases">
        <title>Salmonella strain 1423 plasmid sequences.</title>
        <authorList>
            <person name="Chen K."/>
            <person name="Chen S."/>
        </authorList>
    </citation>
    <scope>NUCLEOTIDE SEQUENCE</scope>
    <source>
        <strain evidence="1">Sa1423</strain>
        <plasmid evidence="1">pSa1423-90k</plasmid>
    </source>
</reference>
<keyword evidence="1" id="KW-0614">Plasmid</keyword>
<dbReference type="EMBL" id="MK356557">
    <property type="protein sequence ID" value="QBM91398.1"/>
    <property type="molecule type" value="Genomic_DNA"/>
</dbReference>
<evidence type="ECO:0000313" key="1">
    <source>
        <dbReference type="EMBL" id="QBM91398.1"/>
    </source>
</evidence>
<gene>
    <name evidence="1" type="ORF">NNIBIDOC_00068</name>
</gene>
<geneLocation type="plasmid" evidence="1">
    <name>pSa1423-90k</name>
</geneLocation>
<proteinExistence type="predicted"/>
<sequence>MLRRFAALLTTGIVVFRFLARNQCAMCANSKAKGIAAFDVCYQSTTSALIPLYAPGESRLQAQLQEAAVVVLLQNTYDLKKTLFSGFLYDFVVFFSNCSRVKCTCCCSALHNDMRAALIGVLNDEWDRRIYRLSNVQRFAVGVAALCQRGFPFNKTFSASSNMFWSCVNATWRNSSPA</sequence>
<dbReference type="RefSeq" id="WP_225312415.1">
    <property type="nucleotide sequence ID" value="NZ_MK356557.1"/>
</dbReference>
<accession>A0A482ET79</accession>
<protein>
    <submittedName>
        <fullName evidence="1">Uncharacterized protein</fullName>
    </submittedName>
</protein>
<dbReference type="AlphaFoldDB" id="A0A482ET79"/>
<organism evidence="1">
    <name type="scientific">Salmonella sp</name>
    <dbReference type="NCBI Taxonomy" id="599"/>
    <lineage>
        <taxon>Bacteria</taxon>
        <taxon>Pseudomonadati</taxon>
        <taxon>Pseudomonadota</taxon>
        <taxon>Gammaproteobacteria</taxon>
        <taxon>Enterobacterales</taxon>
        <taxon>Enterobacteriaceae</taxon>
        <taxon>Salmonella</taxon>
    </lineage>
</organism>